<dbReference type="Pfam" id="PF04239">
    <property type="entry name" value="DUF421"/>
    <property type="match status" value="1"/>
</dbReference>
<keyword evidence="11" id="KW-1185">Reference proteome</keyword>
<dbReference type="RefSeq" id="WP_341419536.1">
    <property type="nucleotide sequence ID" value="NZ_JBBPCC010000029.1"/>
</dbReference>
<feature type="domain" description="YetF-like N-terminal transmembrane" evidence="9">
    <location>
        <begin position="4"/>
        <end position="77"/>
    </location>
</feature>
<dbReference type="InterPro" id="IPR023090">
    <property type="entry name" value="UPF0702_alpha/beta_dom_sf"/>
</dbReference>
<proteinExistence type="inferred from homology"/>
<comment type="subcellular location">
    <subcellularLocation>
        <location evidence="1">Cell membrane</location>
        <topology evidence="1">Multi-pass membrane protein</topology>
    </subcellularLocation>
</comment>
<evidence type="ECO:0000259" key="8">
    <source>
        <dbReference type="Pfam" id="PF04239"/>
    </source>
</evidence>
<evidence type="ECO:0000256" key="4">
    <source>
        <dbReference type="ARBA" id="ARBA00022692"/>
    </source>
</evidence>
<evidence type="ECO:0000256" key="5">
    <source>
        <dbReference type="ARBA" id="ARBA00022989"/>
    </source>
</evidence>
<feature type="domain" description="YetF C-terminal" evidence="8">
    <location>
        <begin position="84"/>
        <end position="214"/>
    </location>
</feature>
<feature type="transmembrane region" description="Helical" evidence="7">
    <location>
        <begin position="6"/>
        <end position="25"/>
    </location>
</feature>
<dbReference type="Gene3D" id="3.30.240.20">
    <property type="entry name" value="bsu07140 like domains"/>
    <property type="match status" value="2"/>
</dbReference>
<evidence type="ECO:0000313" key="10">
    <source>
        <dbReference type="EMBL" id="MEK8132401.1"/>
    </source>
</evidence>
<evidence type="ECO:0000256" key="6">
    <source>
        <dbReference type="ARBA" id="ARBA00023136"/>
    </source>
</evidence>
<accession>A0ABU9DU52</accession>
<evidence type="ECO:0000313" key="11">
    <source>
        <dbReference type="Proteomes" id="UP001469365"/>
    </source>
</evidence>
<keyword evidence="3" id="KW-1003">Cell membrane</keyword>
<dbReference type="EMBL" id="JBBPCC010000029">
    <property type="protein sequence ID" value="MEK8132401.1"/>
    <property type="molecule type" value="Genomic_DNA"/>
</dbReference>
<sequence>MSLLQIAIKLIIGFVGLWVITRLLGKKEISQLTPFDFVSALMLSELVGNTIYSGEADYGQLGFSLVFWMLLSYIMDLLVYRCGKLRKTLEGEPALLIVNGEVSHQALRRNRIDMNQLSMMLRQRDVFSLNEVAYAVLENNGSLSVLLKPEYEVPSRGDLKLMKGRSRIPTVIMEDGQVLKEGLERIRRNERWLRQQMLAQTGLTPEQALYVEWTEDTGLYVVQKMGSSGKVKHQEPG</sequence>
<keyword evidence="4 7" id="KW-0812">Transmembrane</keyword>
<gene>
    <name evidence="10" type="ORF">WMW72_31330</name>
</gene>
<evidence type="ECO:0000256" key="1">
    <source>
        <dbReference type="ARBA" id="ARBA00004651"/>
    </source>
</evidence>
<dbReference type="PANTHER" id="PTHR34582">
    <property type="entry name" value="UPF0702 TRANSMEMBRANE PROTEIN YCAP"/>
    <property type="match status" value="1"/>
</dbReference>
<comment type="similarity">
    <text evidence="2">Belongs to the UPF0702 family.</text>
</comment>
<reference evidence="10 11" key="1">
    <citation type="submission" date="2024-04" db="EMBL/GenBank/DDBJ databases">
        <title>draft genome sequnece of Paenibacillus filicis.</title>
        <authorList>
            <person name="Kim D.-U."/>
        </authorList>
    </citation>
    <scope>NUCLEOTIDE SEQUENCE [LARGE SCALE GENOMIC DNA]</scope>
    <source>
        <strain evidence="10 11">KACC14197</strain>
    </source>
</reference>
<dbReference type="InterPro" id="IPR007353">
    <property type="entry name" value="DUF421"/>
</dbReference>
<comment type="caution">
    <text evidence="10">The sequence shown here is derived from an EMBL/GenBank/DDBJ whole genome shotgun (WGS) entry which is preliminary data.</text>
</comment>
<dbReference type="Proteomes" id="UP001469365">
    <property type="component" value="Unassembled WGS sequence"/>
</dbReference>
<evidence type="ECO:0000256" key="7">
    <source>
        <dbReference type="SAM" id="Phobius"/>
    </source>
</evidence>
<name>A0ABU9DU52_9BACL</name>
<keyword evidence="6 7" id="KW-0472">Membrane</keyword>
<evidence type="ECO:0000256" key="3">
    <source>
        <dbReference type="ARBA" id="ARBA00022475"/>
    </source>
</evidence>
<evidence type="ECO:0000259" key="9">
    <source>
        <dbReference type="Pfam" id="PF20730"/>
    </source>
</evidence>
<dbReference type="InterPro" id="IPR048454">
    <property type="entry name" value="YetF_N"/>
</dbReference>
<protein>
    <submittedName>
        <fullName evidence="10">DUF421 domain-containing protein</fullName>
    </submittedName>
</protein>
<organism evidence="10 11">
    <name type="scientific">Paenibacillus filicis</name>
    <dbReference type="NCBI Taxonomy" id="669464"/>
    <lineage>
        <taxon>Bacteria</taxon>
        <taxon>Bacillati</taxon>
        <taxon>Bacillota</taxon>
        <taxon>Bacilli</taxon>
        <taxon>Bacillales</taxon>
        <taxon>Paenibacillaceae</taxon>
        <taxon>Paenibacillus</taxon>
    </lineage>
</organism>
<dbReference type="Pfam" id="PF20730">
    <property type="entry name" value="YetF_N"/>
    <property type="match status" value="1"/>
</dbReference>
<dbReference type="PANTHER" id="PTHR34582:SF5">
    <property type="entry name" value="UPF0702 TRANSMEMBRANE PROTEIN YETF"/>
    <property type="match status" value="1"/>
</dbReference>
<keyword evidence="5 7" id="KW-1133">Transmembrane helix</keyword>
<feature type="transmembrane region" description="Helical" evidence="7">
    <location>
        <begin position="58"/>
        <end position="79"/>
    </location>
</feature>
<evidence type="ECO:0000256" key="2">
    <source>
        <dbReference type="ARBA" id="ARBA00006448"/>
    </source>
</evidence>